<dbReference type="PANTHER" id="PTHR21599:SF0">
    <property type="entry name" value="GLYCERATE KINASE"/>
    <property type="match status" value="1"/>
</dbReference>
<comment type="similarity">
    <text evidence="1 4">Belongs to the glycerate kinase type-1 family.</text>
</comment>
<evidence type="ECO:0000313" key="5">
    <source>
        <dbReference type="EMBL" id="QNV39882.1"/>
    </source>
</evidence>
<dbReference type="Proteomes" id="UP000516421">
    <property type="component" value="Chromosome"/>
</dbReference>
<dbReference type="Gene3D" id="3.40.50.10350">
    <property type="entry name" value="Glycerate kinase, domain 1"/>
    <property type="match status" value="1"/>
</dbReference>
<sequence length="389" mass="40210">MATFPSVLIAVDKFKGSLSGAGLSEAIAEGMKDELGRSFEPLICPIADGGDGTVEAALAAGFREIMAPVSGPLGEPVEAQFAYEGLSQTAVIEVAEACGLWRMDSQQLDAVNSTTFGVGELILAALDAGARHIVVGLGGSATTDAGAGMLQALGVKILDDDGEPLRAGGGALLGAARVDVSGLDNRLDSIDFTVACDVTNPLLGSSGAAAVFGPQKGATEEQVLLLDRSLKHFSNLLELDMGVSRETFSIQEGAGAAGGLGFACLALGAKMRPGVDICFELTGFHQVLEHADVVITGEGKLDEQTLQGKGPAGVANAARAQHKRTLAVCGSNELTAQRAEKAGFERVFAVLDMEYEGHQVTLAESLKTPSHYVKLLGAEIARYLRESPN</sequence>
<dbReference type="InterPro" id="IPR018197">
    <property type="entry name" value="Glycerate_kinase_RE-like"/>
</dbReference>
<dbReference type="Pfam" id="PF02595">
    <property type="entry name" value="Gly_kinase"/>
    <property type="match status" value="1"/>
</dbReference>
<dbReference type="SUPFAM" id="SSF110738">
    <property type="entry name" value="Glycerate kinase I"/>
    <property type="match status" value="1"/>
</dbReference>
<dbReference type="GO" id="GO:0031388">
    <property type="term" value="P:organic acid phosphorylation"/>
    <property type="evidence" value="ECO:0007669"/>
    <property type="project" value="UniProtKB-UniRule"/>
</dbReference>
<dbReference type="PANTHER" id="PTHR21599">
    <property type="entry name" value="GLYCERATE KINASE"/>
    <property type="match status" value="1"/>
</dbReference>
<dbReference type="GO" id="GO:0008887">
    <property type="term" value="F:glycerate kinase activity"/>
    <property type="evidence" value="ECO:0007669"/>
    <property type="project" value="UniProtKB-UniRule"/>
</dbReference>
<dbReference type="InterPro" id="IPR036129">
    <property type="entry name" value="Glycerate_kinase_sf"/>
</dbReference>
<dbReference type="KEGG" id="rama:IDM48_11145"/>
<reference evidence="5 6" key="1">
    <citation type="submission" date="2020-09" db="EMBL/GenBank/DDBJ databases">
        <title>Investigation of environmental microbe.</title>
        <authorList>
            <person name="Ou Y."/>
            <person name="Kang Q."/>
        </authorList>
    </citation>
    <scope>NUCLEOTIDE SEQUENCE [LARGE SCALE GENOMIC DNA]</scope>
    <source>
        <strain evidence="5 6">KJZ-9</strain>
    </source>
</reference>
<keyword evidence="2 4" id="KW-0808">Transferase</keyword>
<organism evidence="5 6">
    <name type="scientific">Rothia amarae</name>
    <dbReference type="NCBI Taxonomy" id="169480"/>
    <lineage>
        <taxon>Bacteria</taxon>
        <taxon>Bacillati</taxon>
        <taxon>Actinomycetota</taxon>
        <taxon>Actinomycetes</taxon>
        <taxon>Micrococcales</taxon>
        <taxon>Micrococcaceae</taxon>
        <taxon>Rothia</taxon>
    </lineage>
</organism>
<evidence type="ECO:0000256" key="3">
    <source>
        <dbReference type="ARBA" id="ARBA00022777"/>
    </source>
</evidence>
<dbReference type="NCBIfam" id="TIGR00045">
    <property type="entry name" value="glycerate kinase"/>
    <property type="match status" value="1"/>
</dbReference>
<dbReference type="AlphaFoldDB" id="A0A7H2BJN6"/>
<dbReference type="InterPro" id="IPR018193">
    <property type="entry name" value="Glyc_kinase_flavodox-like_fold"/>
</dbReference>
<dbReference type="EMBL" id="CP061538">
    <property type="protein sequence ID" value="QNV39882.1"/>
    <property type="molecule type" value="Genomic_DNA"/>
</dbReference>
<accession>A0A7H2BJN6</accession>
<evidence type="ECO:0000313" key="6">
    <source>
        <dbReference type="Proteomes" id="UP000516421"/>
    </source>
</evidence>
<protein>
    <submittedName>
        <fullName evidence="5">Glycerate kinase</fullName>
    </submittedName>
</protein>
<dbReference type="RefSeq" id="WP_190617485.1">
    <property type="nucleotide sequence ID" value="NZ_CP061538.1"/>
</dbReference>
<evidence type="ECO:0000256" key="2">
    <source>
        <dbReference type="ARBA" id="ARBA00022679"/>
    </source>
</evidence>
<dbReference type="Gene3D" id="3.90.1510.10">
    <property type="entry name" value="Glycerate kinase, domain 2"/>
    <property type="match status" value="1"/>
</dbReference>
<dbReference type="PIRSF" id="PIRSF006078">
    <property type="entry name" value="GlxK"/>
    <property type="match status" value="1"/>
</dbReference>
<keyword evidence="6" id="KW-1185">Reference proteome</keyword>
<gene>
    <name evidence="5" type="ORF">IDM48_11145</name>
</gene>
<dbReference type="InterPro" id="IPR004381">
    <property type="entry name" value="Glycerate_kinase"/>
</dbReference>
<keyword evidence="3 4" id="KW-0418">Kinase</keyword>
<evidence type="ECO:0000256" key="1">
    <source>
        <dbReference type="ARBA" id="ARBA00006284"/>
    </source>
</evidence>
<evidence type="ECO:0000256" key="4">
    <source>
        <dbReference type="PIRNR" id="PIRNR006078"/>
    </source>
</evidence>
<proteinExistence type="inferred from homology"/>
<name>A0A7H2BJN6_9MICC</name>